<keyword evidence="3" id="KW-0812">Transmembrane</keyword>
<evidence type="ECO:0000313" key="5">
    <source>
        <dbReference type="Proteomes" id="UP000012174"/>
    </source>
</evidence>
<dbReference type="KEGG" id="ela:UCREL1_7834"/>
<feature type="coiled-coil region" evidence="1">
    <location>
        <begin position="113"/>
        <end position="163"/>
    </location>
</feature>
<evidence type="ECO:0000256" key="2">
    <source>
        <dbReference type="SAM" id="MobiDB-lite"/>
    </source>
</evidence>
<evidence type="ECO:0000313" key="4">
    <source>
        <dbReference type="EMBL" id="EMR65196.1"/>
    </source>
</evidence>
<feature type="compositionally biased region" description="Low complexity" evidence="2">
    <location>
        <begin position="358"/>
        <end position="390"/>
    </location>
</feature>
<dbReference type="Proteomes" id="UP000012174">
    <property type="component" value="Unassembled WGS sequence"/>
</dbReference>
<evidence type="ECO:0000256" key="1">
    <source>
        <dbReference type="SAM" id="Coils"/>
    </source>
</evidence>
<gene>
    <name evidence="4" type="ORF">UCREL1_7834</name>
</gene>
<dbReference type="HOGENOM" id="CLU_648952_0_0_1"/>
<dbReference type="EMBL" id="KB706914">
    <property type="protein sequence ID" value="EMR65196.1"/>
    <property type="molecule type" value="Genomic_DNA"/>
</dbReference>
<keyword evidence="3" id="KW-0472">Membrane</keyword>
<feature type="region of interest" description="Disordered" evidence="2">
    <location>
        <begin position="358"/>
        <end position="423"/>
    </location>
</feature>
<sequence>MSVLFNWNSIISAFSNDPLRSTEVQHGPQPEKRYVPSQLTLDALVDDFRPGTAPWSAWNERFIGTAIILGAVWILLVWGYLRRGKKAQPTATLPPLTIPNGDLKTEESRAEFDKLLLQRIEAIEQQVQKAAAEQLETIETEIRKGFNKRVEALEARMKADQEAIDGMHSALAQRMEALEEGIRTIDSKQLDMEASHIVQRSLSQRLESLEGSLQGIDSKTRASTQRIESIDDSIRVIDSRTKAISQRVEAVEDSVGSIDGQATLLSHDLSRGGLAIEKLQRQVKMLPDAEKFKGLSRAWETRFKKVETKIEQYKTTLEETLAEREQAAALSLSPMDTQEIEPSGPYADMYSSFEFDMVSPSPSTRSQSSVSHTRTYSTISSSPPSGIPMTPERRRLELAGFREMTFSSKQKQLHPRHSFTNTK</sequence>
<feature type="coiled-coil region" evidence="1">
    <location>
        <begin position="303"/>
        <end position="330"/>
    </location>
</feature>
<dbReference type="Gene3D" id="1.20.5.1070">
    <property type="entry name" value="Head and neck region of the ectodomain of NDV fusion glycoprotein"/>
    <property type="match status" value="1"/>
</dbReference>
<dbReference type="OMA" id="ESANDRF"/>
<name>M7T5W2_EUTLA</name>
<feature type="transmembrane region" description="Helical" evidence="3">
    <location>
        <begin position="62"/>
        <end position="81"/>
    </location>
</feature>
<dbReference type="AlphaFoldDB" id="M7T5W2"/>
<proteinExistence type="predicted"/>
<keyword evidence="5" id="KW-1185">Reference proteome</keyword>
<keyword evidence="3" id="KW-1133">Transmembrane helix</keyword>
<dbReference type="OrthoDB" id="4735097at2759"/>
<protein>
    <submittedName>
        <fullName evidence="4">Putative s-layer protein</fullName>
    </submittedName>
</protein>
<keyword evidence="1" id="KW-0175">Coiled coil</keyword>
<accession>M7T5W2</accession>
<evidence type="ECO:0000256" key="3">
    <source>
        <dbReference type="SAM" id="Phobius"/>
    </source>
</evidence>
<reference evidence="5" key="1">
    <citation type="journal article" date="2013" name="Genome Announc.">
        <title>Draft genome sequence of the grapevine dieback fungus Eutypa lata UCR-EL1.</title>
        <authorList>
            <person name="Blanco-Ulate B."/>
            <person name="Rolshausen P.E."/>
            <person name="Cantu D."/>
        </authorList>
    </citation>
    <scope>NUCLEOTIDE SEQUENCE [LARGE SCALE GENOMIC DNA]</scope>
    <source>
        <strain evidence="5">UCR-EL1</strain>
    </source>
</reference>
<organism evidence="4 5">
    <name type="scientific">Eutypa lata (strain UCR-EL1)</name>
    <name type="common">Grapevine dieback disease fungus</name>
    <name type="synonym">Eutypa armeniacae</name>
    <dbReference type="NCBI Taxonomy" id="1287681"/>
    <lineage>
        <taxon>Eukaryota</taxon>
        <taxon>Fungi</taxon>
        <taxon>Dikarya</taxon>
        <taxon>Ascomycota</taxon>
        <taxon>Pezizomycotina</taxon>
        <taxon>Sordariomycetes</taxon>
        <taxon>Xylariomycetidae</taxon>
        <taxon>Xylariales</taxon>
        <taxon>Diatrypaceae</taxon>
        <taxon>Eutypa</taxon>
    </lineage>
</organism>